<feature type="non-terminal residue" evidence="4">
    <location>
        <position position="274"/>
    </location>
</feature>
<dbReference type="PROSITE" id="PS00687">
    <property type="entry name" value="ALDEHYDE_DEHYDR_GLU"/>
    <property type="match status" value="1"/>
</dbReference>
<dbReference type="SUPFAM" id="SSF53720">
    <property type="entry name" value="ALDH-like"/>
    <property type="match status" value="1"/>
</dbReference>
<comment type="similarity">
    <text evidence="1">Belongs to the aldehyde dehydrogenase family.</text>
</comment>
<evidence type="ECO:0000313" key="4">
    <source>
        <dbReference type="EMBL" id="SVB14893.1"/>
    </source>
</evidence>
<evidence type="ECO:0000259" key="3">
    <source>
        <dbReference type="Pfam" id="PF00171"/>
    </source>
</evidence>
<dbReference type="Pfam" id="PF00171">
    <property type="entry name" value="Aldedh"/>
    <property type="match status" value="1"/>
</dbReference>
<reference evidence="4" key="1">
    <citation type="submission" date="2018-05" db="EMBL/GenBank/DDBJ databases">
        <authorList>
            <person name="Lanie J.A."/>
            <person name="Ng W.-L."/>
            <person name="Kazmierczak K.M."/>
            <person name="Andrzejewski T.M."/>
            <person name="Davidsen T.M."/>
            <person name="Wayne K.J."/>
            <person name="Tettelin H."/>
            <person name="Glass J.I."/>
            <person name="Rusch D."/>
            <person name="Podicherti R."/>
            <person name="Tsui H.-C.T."/>
            <person name="Winkler M.E."/>
        </authorList>
    </citation>
    <scope>NUCLEOTIDE SEQUENCE</scope>
</reference>
<dbReference type="AlphaFoldDB" id="A0A382BP62"/>
<dbReference type="InterPro" id="IPR016161">
    <property type="entry name" value="Ald_DH/histidinol_DH"/>
</dbReference>
<protein>
    <recommendedName>
        <fullName evidence="3">Aldehyde dehydrogenase domain-containing protein</fullName>
    </recommendedName>
</protein>
<feature type="domain" description="Aldehyde dehydrogenase" evidence="3">
    <location>
        <begin position="17"/>
        <end position="273"/>
    </location>
</feature>
<name>A0A382BP62_9ZZZZ</name>
<dbReference type="InterPro" id="IPR015590">
    <property type="entry name" value="Aldehyde_DH_dom"/>
</dbReference>
<dbReference type="GO" id="GO:0016491">
    <property type="term" value="F:oxidoreductase activity"/>
    <property type="evidence" value="ECO:0007669"/>
    <property type="project" value="UniProtKB-KW"/>
</dbReference>
<proteinExistence type="inferred from homology"/>
<evidence type="ECO:0000256" key="2">
    <source>
        <dbReference type="ARBA" id="ARBA00023002"/>
    </source>
</evidence>
<dbReference type="InterPro" id="IPR016162">
    <property type="entry name" value="Ald_DH_N"/>
</dbReference>
<dbReference type="Gene3D" id="3.40.605.10">
    <property type="entry name" value="Aldehyde Dehydrogenase, Chain A, domain 1"/>
    <property type="match status" value="1"/>
</dbReference>
<dbReference type="PANTHER" id="PTHR11699">
    <property type="entry name" value="ALDEHYDE DEHYDROGENASE-RELATED"/>
    <property type="match status" value="1"/>
</dbReference>
<keyword evidence="2" id="KW-0560">Oxidoreductase</keyword>
<gene>
    <name evidence="4" type="ORF">METZ01_LOCUS167747</name>
</gene>
<organism evidence="4">
    <name type="scientific">marine metagenome</name>
    <dbReference type="NCBI Taxonomy" id="408172"/>
    <lineage>
        <taxon>unclassified sequences</taxon>
        <taxon>metagenomes</taxon>
        <taxon>ecological metagenomes</taxon>
    </lineage>
</organism>
<dbReference type="FunFam" id="3.40.605.10:FF:000007">
    <property type="entry name" value="NAD/NADP-dependent betaine aldehyde dehydrogenase"/>
    <property type="match status" value="1"/>
</dbReference>
<evidence type="ECO:0000256" key="1">
    <source>
        <dbReference type="ARBA" id="ARBA00009986"/>
    </source>
</evidence>
<dbReference type="EMBL" id="UINC01030459">
    <property type="protein sequence ID" value="SVB14893.1"/>
    <property type="molecule type" value="Genomic_DNA"/>
</dbReference>
<accession>A0A382BP62</accession>
<sequence>MEQFQHYINGKFSSGVDYFETLNPANGKPWATFPAANEEESNMAIESAHDALYKGPWSEYTATERGKLLHKLGDLISKHANELGDLETRDSGKLAIETRAQSKYVADYYYYYAGLADKIQGEVLPIDKPNMRVFTTREPIGVVVAIVPWNAQLFLSATKIAPALAAGNTVVVKASEQAPAALFKLAELVDKAGFPPGVINILTGFGEPCGRVITSHAKVARVAFTGGSEVAKHIVRNTAENFAHVSLELGGKSPMLIFDDCDIEGAVNGIIAGN</sequence>
<dbReference type="InterPro" id="IPR029510">
    <property type="entry name" value="Ald_DH_CS_GLU"/>
</dbReference>